<name>A0A0A6RSK6_9GAMM</name>
<dbReference type="Proteomes" id="UP000030428">
    <property type="component" value="Unassembled WGS sequence"/>
</dbReference>
<sequence length="143" mass="16144">MTIPLELGKNRLHIVAKNSIGETAKDWIVDLIEGENQEGNCWHQSSVVKWRRLQYALENTQERRILLVDTCHSGNAFNSRLVKDAADANIVVISATAQELPALKHGVFTYALLSGLRGYEHFFLLKGVQDLSWTPKDGFFTTF</sequence>
<keyword evidence="2" id="KW-1185">Reference proteome</keyword>
<dbReference type="EMBL" id="JSZA02000011">
    <property type="protein sequence ID" value="KHD06851.1"/>
    <property type="molecule type" value="Genomic_DNA"/>
</dbReference>
<proteinExistence type="predicted"/>
<evidence type="ECO:0000313" key="2">
    <source>
        <dbReference type="Proteomes" id="UP000030428"/>
    </source>
</evidence>
<comment type="caution">
    <text evidence="1">The sequence shown here is derived from an EMBL/GenBank/DDBJ whole genome shotgun (WGS) entry which is preliminary data.</text>
</comment>
<reference evidence="1 2" key="1">
    <citation type="journal article" date="2016" name="Front. Microbiol.">
        <title>Single-Cell (Meta-)Genomics of a Dimorphic Candidatus Thiomargarita nelsonii Reveals Genomic Plasticity.</title>
        <authorList>
            <person name="Flood B.E."/>
            <person name="Fliss P."/>
            <person name="Jones D.S."/>
            <person name="Dick G.J."/>
            <person name="Jain S."/>
            <person name="Kaster A.K."/>
            <person name="Winkel M."/>
            <person name="Mussmann M."/>
            <person name="Bailey J."/>
        </authorList>
    </citation>
    <scope>NUCLEOTIDE SEQUENCE [LARGE SCALE GENOMIC DNA]</scope>
    <source>
        <strain evidence="1">Hydrate Ridge</strain>
    </source>
</reference>
<evidence type="ECO:0000313" key="1">
    <source>
        <dbReference type="EMBL" id="KHD06851.1"/>
    </source>
</evidence>
<protein>
    <submittedName>
        <fullName evidence="1">Uncharacterized protein</fullName>
    </submittedName>
</protein>
<dbReference type="AlphaFoldDB" id="A0A0A6RSK6"/>
<gene>
    <name evidence="1" type="ORF">PN36_04230</name>
</gene>
<organism evidence="1 2">
    <name type="scientific">Candidatus Thiomargarita nelsonii</name>
    <dbReference type="NCBI Taxonomy" id="1003181"/>
    <lineage>
        <taxon>Bacteria</taxon>
        <taxon>Pseudomonadati</taxon>
        <taxon>Pseudomonadota</taxon>
        <taxon>Gammaproteobacteria</taxon>
        <taxon>Thiotrichales</taxon>
        <taxon>Thiotrichaceae</taxon>
        <taxon>Thiomargarita</taxon>
    </lineage>
</organism>
<accession>A0A0A6RSK6</accession>